<dbReference type="Gene3D" id="2.60.40.790">
    <property type="match status" value="1"/>
</dbReference>
<evidence type="ECO:0000256" key="1">
    <source>
        <dbReference type="PIRNR" id="PIRNR036514"/>
    </source>
</evidence>
<reference evidence="6 7" key="1">
    <citation type="journal article" date="2010" name="Science">
        <title>Genomic comparison of the ants Camponotus floridanus and Harpegnathos saltator.</title>
        <authorList>
            <person name="Bonasio R."/>
            <person name="Zhang G."/>
            <person name="Ye C."/>
            <person name="Mutti N.S."/>
            <person name="Fang X."/>
            <person name="Qin N."/>
            <person name="Donahue G."/>
            <person name="Yang P."/>
            <person name="Li Q."/>
            <person name="Li C."/>
            <person name="Zhang P."/>
            <person name="Huang Z."/>
            <person name="Berger S.L."/>
            <person name="Reinberg D."/>
            <person name="Wang J."/>
            <person name="Liebig J."/>
        </authorList>
    </citation>
    <scope>NUCLEOTIDE SEQUENCE [LARGE SCALE GENOMIC DNA]</scope>
    <source>
        <strain evidence="6 7">R22 G/1</strain>
    </source>
</reference>
<dbReference type="OrthoDB" id="1431247at2759"/>
<evidence type="ECO:0000256" key="3">
    <source>
        <dbReference type="PROSITE-ProRule" id="PRU00285"/>
    </source>
</evidence>
<dbReference type="GO" id="GO:0005634">
    <property type="term" value="C:nucleus"/>
    <property type="evidence" value="ECO:0007669"/>
    <property type="project" value="TreeGrafter"/>
</dbReference>
<feature type="domain" description="SHSP" evidence="5">
    <location>
        <begin position="74"/>
        <end position="182"/>
    </location>
</feature>
<sequence length="193" mass="22974">MLLEDDLIDPILPQNSMALVPRSTYRDWWNEMDRYHKDIERHFERLTLYHDNVWRMPPFPSFRSFRPWRSVFDDLDRQMVGEATIERDDDKYRMIVDVHQFAPEEITVRTDNEYITIEAKHADKPDKHGYISREFMRRYLLPKGYDIGHVQPSLSSDGILTITAPRLALPAPGERILPIKRSLWPAIRGRNKI</sequence>
<evidence type="ECO:0000256" key="2">
    <source>
        <dbReference type="PIRSR" id="PIRSR036514-1"/>
    </source>
</evidence>
<dbReference type="Pfam" id="PF00011">
    <property type="entry name" value="HSP20"/>
    <property type="match status" value="1"/>
</dbReference>
<comment type="similarity">
    <text evidence="1 3 4">Belongs to the small heat shock protein (HSP20) family.</text>
</comment>
<dbReference type="PANTHER" id="PTHR45640:SF34">
    <property type="entry name" value="PROTEIN LETHAL(2)ESSENTIAL FOR LIFE"/>
    <property type="match status" value="1"/>
</dbReference>
<dbReference type="AlphaFoldDB" id="E2C5C9"/>
<dbReference type="GO" id="GO:0051082">
    <property type="term" value="F:unfolded protein binding"/>
    <property type="evidence" value="ECO:0007669"/>
    <property type="project" value="TreeGrafter"/>
</dbReference>
<dbReference type="PRINTS" id="PR00299">
    <property type="entry name" value="ACRYSTALLIN"/>
</dbReference>
<keyword evidence="2" id="KW-0479">Metal-binding</keyword>
<proteinExistence type="inferred from homology"/>
<gene>
    <name evidence="6" type="ORF">EAI_16510</name>
</gene>
<dbReference type="EMBL" id="GL452770">
    <property type="protein sequence ID" value="EFN76862.1"/>
    <property type="molecule type" value="Genomic_DNA"/>
</dbReference>
<dbReference type="InterPro" id="IPR055269">
    <property type="entry name" value="Alpha-crystallin/HSP_16"/>
</dbReference>
<dbReference type="OMA" id="RNWWDDM"/>
<accession>E2C5C9</accession>
<dbReference type="InterPro" id="IPR002068">
    <property type="entry name" value="A-crystallin/Hsp20_dom"/>
</dbReference>
<dbReference type="PROSITE" id="PS01031">
    <property type="entry name" value="SHSP"/>
    <property type="match status" value="1"/>
</dbReference>
<dbReference type="CDD" id="cd06526">
    <property type="entry name" value="metazoan_ACD"/>
    <property type="match status" value="1"/>
</dbReference>
<keyword evidence="7" id="KW-1185">Reference proteome</keyword>
<evidence type="ECO:0000313" key="6">
    <source>
        <dbReference type="EMBL" id="EFN76862.1"/>
    </source>
</evidence>
<dbReference type="InParanoid" id="E2C5C9"/>
<keyword evidence="2" id="KW-0862">Zinc</keyword>
<dbReference type="GO" id="GO:0009408">
    <property type="term" value="P:response to heat"/>
    <property type="evidence" value="ECO:0007669"/>
    <property type="project" value="UniProtKB-ARBA"/>
</dbReference>
<dbReference type="PIRSF" id="PIRSF036514">
    <property type="entry name" value="Sm_HSP_B1"/>
    <property type="match status" value="1"/>
</dbReference>
<dbReference type="InterPro" id="IPR008978">
    <property type="entry name" value="HSP20-like_chaperone"/>
</dbReference>
<dbReference type="Proteomes" id="UP000008237">
    <property type="component" value="Unassembled WGS sequence"/>
</dbReference>
<dbReference type="SUPFAM" id="SSF49764">
    <property type="entry name" value="HSP20-like chaperones"/>
    <property type="match status" value="1"/>
</dbReference>
<dbReference type="InterPro" id="IPR001436">
    <property type="entry name" value="Alpha-crystallin/sHSP_animal"/>
</dbReference>
<dbReference type="GO" id="GO:0042026">
    <property type="term" value="P:protein refolding"/>
    <property type="evidence" value="ECO:0007669"/>
    <property type="project" value="TreeGrafter"/>
</dbReference>
<name>E2C5C9_HARSA</name>
<dbReference type="STRING" id="610380.E2C5C9"/>
<feature type="binding site" evidence="2">
    <location>
        <position position="121"/>
    </location>
    <ligand>
        <name>Zn(2+)</name>
        <dbReference type="ChEBI" id="CHEBI:29105"/>
        <label>1</label>
    </ligand>
</feature>
<evidence type="ECO:0000259" key="5">
    <source>
        <dbReference type="PROSITE" id="PS01031"/>
    </source>
</evidence>
<evidence type="ECO:0000313" key="7">
    <source>
        <dbReference type="Proteomes" id="UP000008237"/>
    </source>
</evidence>
<protein>
    <submittedName>
        <fullName evidence="6">Protein lethal(2)essential for life</fullName>
    </submittedName>
</protein>
<dbReference type="GO" id="GO:0046872">
    <property type="term" value="F:metal ion binding"/>
    <property type="evidence" value="ECO:0007669"/>
    <property type="project" value="UniProtKB-KW"/>
</dbReference>
<organism evidence="7">
    <name type="scientific">Harpegnathos saltator</name>
    <name type="common">Jerdon's jumping ant</name>
    <dbReference type="NCBI Taxonomy" id="610380"/>
    <lineage>
        <taxon>Eukaryota</taxon>
        <taxon>Metazoa</taxon>
        <taxon>Ecdysozoa</taxon>
        <taxon>Arthropoda</taxon>
        <taxon>Hexapoda</taxon>
        <taxon>Insecta</taxon>
        <taxon>Pterygota</taxon>
        <taxon>Neoptera</taxon>
        <taxon>Endopterygota</taxon>
        <taxon>Hymenoptera</taxon>
        <taxon>Apocrita</taxon>
        <taxon>Aculeata</taxon>
        <taxon>Formicoidea</taxon>
        <taxon>Formicidae</taxon>
        <taxon>Ponerinae</taxon>
        <taxon>Ponerini</taxon>
        <taxon>Harpegnathos</taxon>
    </lineage>
</organism>
<dbReference type="PANTHER" id="PTHR45640">
    <property type="entry name" value="HEAT SHOCK PROTEIN HSP-12.2-RELATED"/>
    <property type="match status" value="1"/>
</dbReference>
<feature type="binding site" evidence="2">
    <location>
        <position position="128"/>
    </location>
    <ligand>
        <name>Zn(2+)</name>
        <dbReference type="ChEBI" id="CHEBI:29105"/>
        <label>1</label>
    </ligand>
</feature>
<evidence type="ECO:0000256" key="4">
    <source>
        <dbReference type="RuleBase" id="RU003616"/>
    </source>
</evidence>
<dbReference type="GO" id="GO:0005737">
    <property type="term" value="C:cytoplasm"/>
    <property type="evidence" value="ECO:0007669"/>
    <property type="project" value="TreeGrafter"/>
</dbReference>